<protein>
    <recommendedName>
        <fullName evidence="6 7">Methionine aminopeptidase</fullName>
        <shortName evidence="6">MAP</shortName>
        <shortName evidence="6">MetAP</shortName>
        <ecNumber evidence="6 7">3.4.11.18</ecNumber>
    </recommendedName>
    <alternativeName>
        <fullName evidence="6">Peptidase M</fullName>
    </alternativeName>
</protein>
<feature type="binding site" evidence="6">
    <location>
        <position position="100"/>
    </location>
    <ligand>
        <name>a divalent metal cation</name>
        <dbReference type="ChEBI" id="CHEBI:60240"/>
        <label>1</label>
    </ligand>
</feature>
<dbReference type="InterPro" id="IPR000994">
    <property type="entry name" value="Pept_M24"/>
</dbReference>
<evidence type="ECO:0000259" key="8">
    <source>
        <dbReference type="Pfam" id="PF00557"/>
    </source>
</evidence>
<feature type="binding site" evidence="6">
    <location>
        <position position="111"/>
    </location>
    <ligand>
        <name>a divalent metal cation</name>
        <dbReference type="ChEBI" id="CHEBI:60240"/>
        <label>1</label>
    </ligand>
</feature>
<dbReference type="InterPro" id="IPR002467">
    <property type="entry name" value="Pept_M24A_MAP1"/>
</dbReference>
<dbReference type="Pfam" id="PF00557">
    <property type="entry name" value="Peptidase_M24"/>
    <property type="match status" value="1"/>
</dbReference>
<evidence type="ECO:0000256" key="1">
    <source>
        <dbReference type="ARBA" id="ARBA00002521"/>
    </source>
</evidence>
<dbReference type="GO" id="GO:0005829">
    <property type="term" value="C:cytosol"/>
    <property type="evidence" value="ECO:0007669"/>
    <property type="project" value="TreeGrafter"/>
</dbReference>
<dbReference type="EC" id="3.4.11.18" evidence="6 7"/>
<dbReference type="CDD" id="cd01086">
    <property type="entry name" value="MetAP1"/>
    <property type="match status" value="1"/>
</dbReference>
<dbReference type="Gene3D" id="3.90.230.10">
    <property type="entry name" value="Creatinase/methionine aminopeptidase superfamily"/>
    <property type="match status" value="1"/>
</dbReference>
<evidence type="ECO:0000313" key="9">
    <source>
        <dbReference type="EMBL" id="OIO07764.1"/>
    </source>
</evidence>
<gene>
    <name evidence="6" type="primary">map</name>
    <name evidence="9" type="ORF">AUJ35_01570</name>
</gene>
<organism evidence="9 10">
    <name type="scientific">Candidatus Falkowbacteria bacterium CG1_02_41_21</name>
    <dbReference type="NCBI Taxonomy" id="1805147"/>
    <lineage>
        <taxon>Bacteria</taxon>
        <taxon>Candidatus Falkowiibacteriota</taxon>
    </lineage>
</organism>
<dbReference type="SUPFAM" id="SSF55920">
    <property type="entry name" value="Creatinase/aminopeptidase"/>
    <property type="match status" value="1"/>
</dbReference>
<dbReference type="AlphaFoldDB" id="A0A1J4T6M2"/>
<evidence type="ECO:0000313" key="10">
    <source>
        <dbReference type="Proteomes" id="UP000182860"/>
    </source>
</evidence>
<feature type="binding site" evidence="6">
    <location>
        <position position="111"/>
    </location>
    <ligand>
        <name>a divalent metal cation</name>
        <dbReference type="ChEBI" id="CHEBI:60240"/>
        <label>2</label>
        <note>catalytic</note>
    </ligand>
</feature>
<accession>A0A1J4T6M2</accession>
<feature type="domain" description="Peptidase M24" evidence="8">
    <location>
        <begin position="13"/>
        <end position="248"/>
    </location>
</feature>
<dbReference type="HAMAP" id="MF_01974">
    <property type="entry name" value="MetAP_1"/>
    <property type="match status" value="1"/>
</dbReference>
<proteinExistence type="inferred from homology"/>
<keyword evidence="2 6" id="KW-0031">Aminopeptidase</keyword>
<evidence type="ECO:0000256" key="4">
    <source>
        <dbReference type="ARBA" id="ARBA00022723"/>
    </source>
</evidence>
<comment type="cofactor">
    <cofactor evidence="6">
        <name>Co(2+)</name>
        <dbReference type="ChEBI" id="CHEBI:48828"/>
    </cofactor>
    <cofactor evidence="6">
        <name>Zn(2+)</name>
        <dbReference type="ChEBI" id="CHEBI:29105"/>
    </cofactor>
    <cofactor evidence="6">
        <name>Mn(2+)</name>
        <dbReference type="ChEBI" id="CHEBI:29035"/>
    </cofactor>
    <cofactor evidence="6">
        <name>Fe(2+)</name>
        <dbReference type="ChEBI" id="CHEBI:29033"/>
    </cofactor>
    <text evidence="6">Binds 2 divalent metal cations per subunit. Has a high-affinity and a low affinity metal-binding site. The true nature of the physiological cofactor is under debate. The enzyme is active with cobalt, zinc, manganese or divalent iron ions. Most likely, methionine aminopeptidases function as mononuclear Fe(2+)-metalloproteases under physiological conditions, and the catalytically relevant metal-binding site has been assigned to the histidine-containing high-affinity site.</text>
</comment>
<evidence type="ECO:0000256" key="6">
    <source>
        <dbReference type="HAMAP-Rule" id="MF_01974"/>
    </source>
</evidence>
<feature type="binding site" evidence="6">
    <location>
        <position position="82"/>
    </location>
    <ligand>
        <name>substrate</name>
    </ligand>
</feature>
<keyword evidence="5 6" id="KW-0378">Hydrolase</keyword>
<dbReference type="GO" id="GO:0006508">
    <property type="term" value="P:proteolysis"/>
    <property type="evidence" value="ECO:0007669"/>
    <property type="project" value="UniProtKB-KW"/>
</dbReference>
<evidence type="ECO:0000256" key="5">
    <source>
        <dbReference type="ARBA" id="ARBA00022801"/>
    </source>
</evidence>
<dbReference type="PANTHER" id="PTHR43330">
    <property type="entry name" value="METHIONINE AMINOPEPTIDASE"/>
    <property type="match status" value="1"/>
</dbReference>
<comment type="similarity">
    <text evidence="6">Belongs to the peptidase M24A family. Methionine aminopeptidase type 1 subfamily.</text>
</comment>
<dbReference type="GO" id="GO:0070006">
    <property type="term" value="F:metalloaminopeptidase activity"/>
    <property type="evidence" value="ECO:0007669"/>
    <property type="project" value="UniProtKB-UniRule"/>
</dbReference>
<dbReference type="GO" id="GO:0004239">
    <property type="term" value="F:initiator methionyl aminopeptidase activity"/>
    <property type="evidence" value="ECO:0007669"/>
    <property type="project" value="UniProtKB-UniRule"/>
</dbReference>
<comment type="subunit">
    <text evidence="6">Monomer.</text>
</comment>
<dbReference type="Proteomes" id="UP000182860">
    <property type="component" value="Unassembled WGS sequence"/>
</dbReference>
<evidence type="ECO:0000256" key="3">
    <source>
        <dbReference type="ARBA" id="ARBA00022670"/>
    </source>
</evidence>
<feature type="binding site" evidence="6">
    <location>
        <position position="210"/>
    </location>
    <ligand>
        <name>a divalent metal cation</name>
        <dbReference type="ChEBI" id="CHEBI:60240"/>
        <label>2</label>
        <note>catalytic</note>
    </ligand>
</feature>
<dbReference type="NCBIfam" id="TIGR00500">
    <property type="entry name" value="met_pdase_I"/>
    <property type="match status" value="1"/>
</dbReference>
<comment type="function">
    <text evidence="1 6">Removes the N-terminal methionine from nascent proteins. The N-terminal methionine is often cleaved when the second residue in the primary sequence is small and uncharged (Met-Ala-, Cys, Gly, Pro, Ser, Thr, or Val). Requires deformylation of the N(alpha)-formylated initiator methionine before it can be hydrolyzed.</text>
</comment>
<reference evidence="9 10" key="1">
    <citation type="journal article" date="2016" name="Environ. Microbiol.">
        <title>Genomic resolution of a cold subsurface aquifer community provides metabolic insights for novel microbes adapted to high CO concentrations.</title>
        <authorList>
            <person name="Probst A.J."/>
            <person name="Castelle C.J."/>
            <person name="Singh A."/>
            <person name="Brown C.T."/>
            <person name="Anantharaman K."/>
            <person name="Sharon I."/>
            <person name="Hug L.A."/>
            <person name="Burstein D."/>
            <person name="Emerson J.B."/>
            <person name="Thomas B.C."/>
            <person name="Banfield J.F."/>
        </authorList>
    </citation>
    <scope>NUCLEOTIDE SEQUENCE [LARGE SCALE GENOMIC DNA]</scope>
    <source>
        <strain evidence="9">CG1_02_41_21</strain>
    </source>
</reference>
<feature type="binding site" evidence="6">
    <location>
        <position position="174"/>
    </location>
    <ligand>
        <name>a divalent metal cation</name>
        <dbReference type="ChEBI" id="CHEBI:60240"/>
        <label>2</label>
        <note>catalytic</note>
    </ligand>
</feature>
<comment type="catalytic activity">
    <reaction evidence="6 7">
        <text>Release of N-terminal amino acids, preferentially methionine, from peptides and arylamides.</text>
        <dbReference type="EC" id="3.4.11.18"/>
    </reaction>
</comment>
<dbReference type="PANTHER" id="PTHR43330:SF27">
    <property type="entry name" value="METHIONINE AMINOPEPTIDASE"/>
    <property type="match status" value="1"/>
</dbReference>
<feature type="binding site" evidence="6">
    <location>
        <position position="181"/>
    </location>
    <ligand>
        <name>substrate</name>
    </ligand>
</feature>
<comment type="caution">
    <text evidence="9">The sequence shown here is derived from an EMBL/GenBank/DDBJ whole genome shotgun (WGS) entry which is preliminary data.</text>
</comment>
<name>A0A1J4T6M2_9BACT</name>
<dbReference type="GO" id="GO:0046872">
    <property type="term" value="F:metal ion binding"/>
    <property type="evidence" value="ECO:0007669"/>
    <property type="project" value="UniProtKB-UniRule"/>
</dbReference>
<dbReference type="EMBL" id="MNUV01000028">
    <property type="protein sequence ID" value="OIO07764.1"/>
    <property type="molecule type" value="Genomic_DNA"/>
</dbReference>
<feature type="binding site" evidence="6">
    <location>
        <position position="241"/>
    </location>
    <ligand>
        <name>a divalent metal cation</name>
        <dbReference type="ChEBI" id="CHEBI:60240"/>
        <label>2</label>
        <note>catalytic</note>
    </ligand>
</feature>
<evidence type="ECO:0000256" key="7">
    <source>
        <dbReference type="RuleBase" id="RU003653"/>
    </source>
</evidence>
<dbReference type="InterPro" id="IPR001714">
    <property type="entry name" value="Pept_M24_MAP"/>
</dbReference>
<feature type="binding site" evidence="6">
    <location>
        <position position="241"/>
    </location>
    <ligand>
        <name>a divalent metal cation</name>
        <dbReference type="ChEBI" id="CHEBI:60240"/>
        <label>1</label>
    </ligand>
</feature>
<keyword evidence="3 6" id="KW-0645">Protease</keyword>
<evidence type="ECO:0000256" key="2">
    <source>
        <dbReference type="ARBA" id="ARBA00022438"/>
    </source>
</evidence>
<keyword evidence="4 6" id="KW-0479">Metal-binding</keyword>
<dbReference type="PRINTS" id="PR00599">
    <property type="entry name" value="MAPEPTIDASE"/>
</dbReference>
<dbReference type="InterPro" id="IPR036005">
    <property type="entry name" value="Creatinase/aminopeptidase-like"/>
</dbReference>
<sequence length="256" mass="27738">MVTIKTPKEINILRQGGHKLAVILQALARAVKPGVDTGFLEQMANDLIIKVGGTPSFKGYDMGDGIFFPTALCASINNEVVHGPALPARILKSGDIIDLDIGMKWQGLYTDTCLTVPAGKISKEAKQLIRVTKAALEVGIKQVKPGNSLYDIGLAIENFVDQFGYGIVRDLVGHGVGYQAHEEPNVFNYAISKNSRENVTLKEGMVIAIEPMINLGTWEVKTAKNGYTVLTADNSLSAHFEHTIAVTKNGYEIITK</sequence>